<evidence type="ECO:0000313" key="1">
    <source>
        <dbReference type="EMBL" id="JAH64037.1"/>
    </source>
</evidence>
<reference evidence="1" key="2">
    <citation type="journal article" date="2015" name="Fish Shellfish Immunol.">
        <title>Early steps in the European eel (Anguilla anguilla)-Vibrio vulnificus interaction in the gills: Role of the RtxA13 toxin.</title>
        <authorList>
            <person name="Callol A."/>
            <person name="Pajuelo D."/>
            <person name="Ebbesson L."/>
            <person name="Teles M."/>
            <person name="MacKenzie S."/>
            <person name="Amaro C."/>
        </authorList>
    </citation>
    <scope>NUCLEOTIDE SEQUENCE</scope>
</reference>
<organism evidence="1">
    <name type="scientific">Anguilla anguilla</name>
    <name type="common">European freshwater eel</name>
    <name type="synonym">Muraena anguilla</name>
    <dbReference type="NCBI Taxonomy" id="7936"/>
    <lineage>
        <taxon>Eukaryota</taxon>
        <taxon>Metazoa</taxon>
        <taxon>Chordata</taxon>
        <taxon>Craniata</taxon>
        <taxon>Vertebrata</taxon>
        <taxon>Euteleostomi</taxon>
        <taxon>Actinopterygii</taxon>
        <taxon>Neopterygii</taxon>
        <taxon>Teleostei</taxon>
        <taxon>Anguilliformes</taxon>
        <taxon>Anguillidae</taxon>
        <taxon>Anguilla</taxon>
    </lineage>
</organism>
<protein>
    <submittedName>
        <fullName evidence="1">Uncharacterized protein</fullName>
    </submittedName>
</protein>
<dbReference type="EMBL" id="GBXM01044540">
    <property type="protein sequence ID" value="JAH64037.1"/>
    <property type="molecule type" value="Transcribed_RNA"/>
</dbReference>
<accession>A0A0E9UE37</accession>
<sequence length="9" mass="1008">MSLISPMET</sequence>
<reference evidence="1" key="1">
    <citation type="submission" date="2014-11" db="EMBL/GenBank/DDBJ databases">
        <authorList>
            <person name="Amaro Gonzalez C."/>
        </authorList>
    </citation>
    <scope>NUCLEOTIDE SEQUENCE</scope>
</reference>
<proteinExistence type="predicted"/>
<name>A0A0E9UE37_ANGAN</name>